<feature type="transmembrane region" description="Helical" evidence="7">
    <location>
        <begin position="416"/>
        <end position="434"/>
    </location>
</feature>
<organism evidence="8 9">
    <name type="scientific">Gilvimarinus algae</name>
    <dbReference type="NCBI Taxonomy" id="3058037"/>
    <lineage>
        <taxon>Bacteria</taxon>
        <taxon>Pseudomonadati</taxon>
        <taxon>Pseudomonadota</taxon>
        <taxon>Gammaproteobacteria</taxon>
        <taxon>Cellvibrionales</taxon>
        <taxon>Cellvibrionaceae</taxon>
        <taxon>Gilvimarinus</taxon>
    </lineage>
</organism>
<dbReference type="PANTHER" id="PTHR43266">
    <property type="entry name" value="MACROLIDE-EFFLUX PROTEIN"/>
    <property type="match status" value="1"/>
</dbReference>
<dbReference type="InterPro" id="IPR011701">
    <property type="entry name" value="MFS"/>
</dbReference>
<proteinExistence type="predicted"/>
<dbReference type="PANTHER" id="PTHR43266:SF2">
    <property type="entry name" value="MAJOR FACILITATOR SUPERFAMILY (MFS) PROFILE DOMAIN-CONTAINING PROTEIN"/>
    <property type="match status" value="1"/>
</dbReference>
<feature type="transmembrane region" description="Helical" evidence="7">
    <location>
        <begin position="389"/>
        <end position="410"/>
    </location>
</feature>
<keyword evidence="2" id="KW-0813">Transport</keyword>
<accession>A0ABT8TCV8</accession>
<evidence type="ECO:0000256" key="4">
    <source>
        <dbReference type="ARBA" id="ARBA00022692"/>
    </source>
</evidence>
<feature type="transmembrane region" description="Helical" evidence="7">
    <location>
        <begin position="301"/>
        <end position="327"/>
    </location>
</feature>
<evidence type="ECO:0000256" key="7">
    <source>
        <dbReference type="SAM" id="Phobius"/>
    </source>
</evidence>
<evidence type="ECO:0000313" key="8">
    <source>
        <dbReference type="EMBL" id="MDO3381944.1"/>
    </source>
</evidence>
<dbReference type="SUPFAM" id="SSF103473">
    <property type="entry name" value="MFS general substrate transporter"/>
    <property type="match status" value="1"/>
</dbReference>
<comment type="subcellular location">
    <subcellularLocation>
        <location evidence="1">Cell membrane</location>
        <topology evidence="1">Multi-pass membrane protein</topology>
    </subcellularLocation>
</comment>
<reference evidence="8" key="1">
    <citation type="submission" date="2023-07" db="EMBL/GenBank/DDBJ databases">
        <title>Gilvimarinus algae sp. nov., isolated from the surface of Kelp.</title>
        <authorList>
            <person name="Sun Y.Y."/>
            <person name="Gong Y."/>
            <person name="Du Z.J."/>
        </authorList>
    </citation>
    <scope>NUCLEOTIDE SEQUENCE</scope>
    <source>
        <strain evidence="8">SDUM040014</strain>
    </source>
</reference>
<dbReference type="Pfam" id="PF07690">
    <property type="entry name" value="MFS_1"/>
    <property type="match status" value="1"/>
</dbReference>
<dbReference type="Proteomes" id="UP001168380">
    <property type="component" value="Unassembled WGS sequence"/>
</dbReference>
<name>A0ABT8TCV8_9GAMM</name>
<dbReference type="RefSeq" id="WP_302712095.1">
    <property type="nucleotide sequence ID" value="NZ_JAULRT010000047.1"/>
</dbReference>
<gene>
    <name evidence="8" type="ORF">QWI16_07120</name>
</gene>
<evidence type="ECO:0000256" key="2">
    <source>
        <dbReference type="ARBA" id="ARBA00022448"/>
    </source>
</evidence>
<feature type="transmembrane region" description="Helical" evidence="7">
    <location>
        <begin position="266"/>
        <end position="289"/>
    </location>
</feature>
<keyword evidence="3" id="KW-1003">Cell membrane</keyword>
<evidence type="ECO:0000256" key="6">
    <source>
        <dbReference type="ARBA" id="ARBA00023136"/>
    </source>
</evidence>
<evidence type="ECO:0000256" key="3">
    <source>
        <dbReference type="ARBA" id="ARBA00022475"/>
    </source>
</evidence>
<keyword evidence="5 7" id="KW-1133">Transmembrane helix</keyword>
<dbReference type="EMBL" id="JAULRT010000047">
    <property type="protein sequence ID" value="MDO3381944.1"/>
    <property type="molecule type" value="Genomic_DNA"/>
</dbReference>
<keyword evidence="4 7" id="KW-0812">Transmembrane</keyword>
<dbReference type="Gene3D" id="1.20.1250.20">
    <property type="entry name" value="MFS general substrate transporter like domains"/>
    <property type="match status" value="1"/>
</dbReference>
<evidence type="ECO:0000313" key="9">
    <source>
        <dbReference type="Proteomes" id="UP001168380"/>
    </source>
</evidence>
<evidence type="ECO:0000256" key="5">
    <source>
        <dbReference type="ARBA" id="ARBA00022989"/>
    </source>
</evidence>
<keyword evidence="9" id="KW-1185">Reference proteome</keyword>
<evidence type="ECO:0000256" key="1">
    <source>
        <dbReference type="ARBA" id="ARBA00004651"/>
    </source>
</evidence>
<protein>
    <submittedName>
        <fullName evidence="8">MFS transporter</fullName>
    </submittedName>
</protein>
<keyword evidence="6 7" id="KW-0472">Membrane</keyword>
<dbReference type="CDD" id="cd06173">
    <property type="entry name" value="MFS_MefA_like"/>
    <property type="match status" value="1"/>
</dbReference>
<feature type="transmembrane region" description="Helical" evidence="7">
    <location>
        <begin position="151"/>
        <end position="173"/>
    </location>
</feature>
<sequence>MTTDDKNNNSQFALLGQRRFYPLFWTQFGGAFNDNFYKSALMMLFTYGSVERWGLSVDVLNNLVAAALIIPFLLFAPIAGQYADRLDKAAFARAIKVAEIVIMMLGALAIWLGSSALLLLVIFGTGIQSACFSPIKYAILPQHVAPRELVGANGVLHTGTSLAVFLGLIAGTLALQFTGGQYVVAIGGFLVAWAGWRLSRRIPPAPPSPLAPELVRNPFKQTLRTLAYARERHLVFWTVIGLSWYWFLGSVYLTQLPNFTRAVLSGAASAVTCLLVAFLLGVCAGALLCEKISRRLVEPAVVPLGALLIALLGADLAFAGQGFAAAHPPAAEGELYTLIQLLALPEFWRIALDVLLLGVAGGLYSVPLQALMQQEAKSEHRAQIIAANNVFNALFMIGASVAAVICLGQLDFTIPHFFMLTTALHSFIMIVLFLREPIFLSRVRQRFSRSAG</sequence>
<feature type="transmembrane region" description="Helical" evidence="7">
    <location>
        <begin position="347"/>
        <end position="368"/>
    </location>
</feature>
<dbReference type="InterPro" id="IPR036259">
    <property type="entry name" value="MFS_trans_sf"/>
</dbReference>
<feature type="transmembrane region" description="Helical" evidence="7">
    <location>
        <begin position="179"/>
        <end position="196"/>
    </location>
</feature>
<feature type="transmembrane region" description="Helical" evidence="7">
    <location>
        <begin position="59"/>
        <end position="78"/>
    </location>
</feature>
<comment type="caution">
    <text evidence="8">The sequence shown here is derived from an EMBL/GenBank/DDBJ whole genome shotgun (WGS) entry which is preliminary data.</text>
</comment>
<feature type="transmembrane region" description="Helical" evidence="7">
    <location>
        <begin position="234"/>
        <end position="254"/>
    </location>
</feature>